<name>A0ACC2B1G6_DIPCM</name>
<organism evidence="1 2">
    <name type="scientific">Diphasiastrum complanatum</name>
    <name type="common">Issler's clubmoss</name>
    <name type="synonym">Lycopodium complanatum</name>
    <dbReference type="NCBI Taxonomy" id="34168"/>
    <lineage>
        <taxon>Eukaryota</taxon>
        <taxon>Viridiplantae</taxon>
        <taxon>Streptophyta</taxon>
        <taxon>Embryophyta</taxon>
        <taxon>Tracheophyta</taxon>
        <taxon>Lycopodiopsida</taxon>
        <taxon>Lycopodiales</taxon>
        <taxon>Lycopodiaceae</taxon>
        <taxon>Lycopodioideae</taxon>
        <taxon>Diphasiastrum</taxon>
    </lineage>
</organism>
<keyword evidence="2" id="KW-1185">Reference proteome</keyword>
<proteinExistence type="predicted"/>
<sequence>MANRSYSDCTNGVPVFSSLSSEAMGSCGPRISLSEGLICVESDSVEGAAQASGLTGSSDFEFFLSFEAVPDAGCSPSQSMCSADKLFSNGQILPLDQVQVSQADSPKDKLKQLPIADHVSSEIGPASISRCWTDMFKMKRPAHTDCPAAASSKEKQLFGARSLWFLRKSRSTNDHKSPDPYMPNADPWLGRSASDSRINRFLPPSAGPLSRKGCAKRTSNASADKHYEAFKSYSQVRSQSNSCNNVKENLRNLPDMAAVPKCKAKGMRMSSPGRTSSGNKRASVSAQRRASDAVEGRAAANRLDNDITDKPAHPRSASKALDIDQGIDMSQKRREFPRPRSQKQHEHWRSSSRGRSYQVAPVLNMQMCMGQSFMTSKASKARLVEFCNLTFLKKDKVRKQHMGDAAIDPIS</sequence>
<evidence type="ECO:0000313" key="1">
    <source>
        <dbReference type="EMBL" id="KAJ7523567.1"/>
    </source>
</evidence>
<gene>
    <name evidence="1" type="ORF">O6H91_18G054400</name>
</gene>
<dbReference type="EMBL" id="CM055109">
    <property type="protein sequence ID" value="KAJ7523567.1"/>
    <property type="molecule type" value="Genomic_DNA"/>
</dbReference>
<dbReference type="Proteomes" id="UP001162992">
    <property type="component" value="Chromosome 18"/>
</dbReference>
<comment type="caution">
    <text evidence="1">The sequence shown here is derived from an EMBL/GenBank/DDBJ whole genome shotgun (WGS) entry which is preliminary data.</text>
</comment>
<evidence type="ECO:0000313" key="2">
    <source>
        <dbReference type="Proteomes" id="UP001162992"/>
    </source>
</evidence>
<protein>
    <submittedName>
        <fullName evidence="1">Uncharacterized protein</fullName>
    </submittedName>
</protein>
<accession>A0ACC2B1G6</accession>
<reference evidence="2" key="1">
    <citation type="journal article" date="2024" name="Proc. Natl. Acad. Sci. U.S.A.">
        <title>Extraordinary preservation of gene collinearity over three hundred million years revealed in homosporous lycophytes.</title>
        <authorList>
            <person name="Li C."/>
            <person name="Wickell D."/>
            <person name="Kuo L.Y."/>
            <person name="Chen X."/>
            <person name="Nie B."/>
            <person name="Liao X."/>
            <person name="Peng D."/>
            <person name="Ji J."/>
            <person name="Jenkins J."/>
            <person name="Williams M."/>
            <person name="Shu S."/>
            <person name="Plott C."/>
            <person name="Barry K."/>
            <person name="Rajasekar S."/>
            <person name="Grimwood J."/>
            <person name="Han X."/>
            <person name="Sun S."/>
            <person name="Hou Z."/>
            <person name="He W."/>
            <person name="Dai G."/>
            <person name="Sun C."/>
            <person name="Schmutz J."/>
            <person name="Leebens-Mack J.H."/>
            <person name="Li F.W."/>
            <person name="Wang L."/>
        </authorList>
    </citation>
    <scope>NUCLEOTIDE SEQUENCE [LARGE SCALE GENOMIC DNA]</scope>
    <source>
        <strain evidence="2">cv. PW_Plant_1</strain>
    </source>
</reference>